<evidence type="ECO:0000256" key="15">
    <source>
        <dbReference type="SAM" id="Coils"/>
    </source>
</evidence>
<dbReference type="PANTHER" id="PTHR11538">
    <property type="entry name" value="PHENYLALANYL-TRNA SYNTHETASE"/>
    <property type="match status" value="1"/>
</dbReference>
<feature type="domain" description="FDX-ACB" evidence="17">
    <location>
        <begin position="368"/>
        <end position="459"/>
    </location>
</feature>
<keyword evidence="9" id="KW-0496">Mitochondrion</keyword>
<dbReference type="InterPro" id="IPR036690">
    <property type="entry name" value="Fdx_antiC-bd_sf"/>
</dbReference>
<dbReference type="SUPFAM" id="SSF55681">
    <property type="entry name" value="Class II aaRS and biotin synthetases"/>
    <property type="match status" value="1"/>
</dbReference>
<sequence length="460" mass="53874">MSHTKVSNQILKSIQNTVNSNKINILNNVYNKTDLSNVTNNIIKHVGRNLHLQKNHPINNIREIIEKSIDSTSSKPFIKYNDLTPVVSIKQNFDDLGFPKNHPGRSKSDTYYINDTYLLRTHTSAHEVECFQKMQTLQNNGYLISADVYRRDEIDKSHYPVFYQMEGSKTWSRDNSKENFNKIQTEIDNMKKQLSTFQNLSIEDVDYTHEPESVNCKQSHMTDEETSILISHMKRTLELVVANLFMQRYKNYASSSKNNKKGEEVIPEIKMRWIEAYFPWTQPSFEIEVFFNGEWLEICGCGLVRELAYKNAGFTKETQMGWAFGIGLDRMAMLLYDIPDIRLLWSTDERFLKQFREKEGIFKFKPFSTHAVMSRDVSFWLNTSVHLNDFMELVREELGDMVESCSLVDEFVNPKTGRKSQCFRINYQHLDRNLTNEDVNELHKGVEKKLIEQFGAEIRN</sequence>
<dbReference type="Gene3D" id="3.30.930.10">
    <property type="entry name" value="Bira Bifunctional Protein, Domain 2"/>
    <property type="match status" value="1"/>
</dbReference>
<comment type="similarity">
    <text evidence="2">Belongs to the class-II aminoacyl-tRNA synthetase family.</text>
</comment>
<comment type="caution">
    <text evidence="18">The sequence shown here is derived from an EMBL/GenBank/DDBJ whole genome shotgun (WGS) entry which is preliminary data.</text>
</comment>
<name>A0A1B7T9W7_9ASCO</name>
<evidence type="ECO:0000256" key="10">
    <source>
        <dbReference type="ARBA" id="ARBA00023146"/>
    </source>
</evidence>
<evidence type="ECO:0000256" key="13">
    <source>
        <dbReference type="ARBA" id="ARBA00057761"/>
    </source>
</evidence>
<dbReference type="GO" id="GO:0000049">
    <property type="term" value="F:tRNA binding"/>
    <property type="evidence" value="ECO:0007669"/>
    <property type="project" value="InterPro"/>
</dbReference>
<accession>A0A1B7T9W7</accession>
<dbReference type="EMBL" id="LXPE01000083">
    <property type="protein sequence ID" value="OBA25503.1"/>
    <property type="molecule type" value="Genomic_DNA"/>
</dbReference>
<evidence type="ECO:0000256" key="6">
    <source>
        <dbReference type="ARBA" id="ARBA00022840"/>
    </source>
</evidence>
<evidence type="ECO:0000256" key="7">
    <source>
        <dbReference type="ARBA" id="ARBA00022917"/>
    </source>
</evidence>
<dbReference type="AlphaFoldDB" id="A0A1B7T9W7"/>
<keyword evidence="4" id="KW-0436">Ligase</keyword>
<protein>
    <recommendedName>
        <fullName evidence="14">Phenylalanine--tRNA ligase, mitochondrial</fullName>
        <ecNumber evidence="3">6.1.1.20</ecNumber>
    </recommendedName>
    <alternativeName>
        <fullName evidence="11">Phenylalanyl-tRNA synthetase</fullName>
    </alternativeName>
</protein>
<dbReference type="FunFam" id="3.30.930.10:FF:000053">
    <property type="entry name" value="Phenylalanyl-tRNA synthetase mitochondrial"/>
    <property type="match status" value="1"/>
</dbReference>
<dbReference type="InterPro" id="IPR005121">
    <property type="entry name" value="Fdx_antiC-bd"/>
</dbReference>
<reference evidence="19" key="1">
    <citation type="journal article" date="2016" name="Proc. Natl. Acad. Sci. U.S.A.">
        <title>Comparative genomics of biotechnologically important yeasts.</title>
        <authorList>
            <person name="Riley R."/>
            <person name="Haridas S."/>
            <person name="Wolfe K.H."/>
            <person name="Lopes M.R."/>
            <person name="Hittinger C.T."/>
            <person name="Goeker M."/>
            <person name="Salamov A.A."/>
            <person name="Wisecaver J.H."/>
            <person name="Long T.M."/>
            <person name="Calvey C.H."/>
            <person name="Aerts A.L."/>
            <person name="Barry K.W."/>
            <person name="Choi C."/>
            <person name="Clum A."/>
            <person name="Coughlan A.Y."/>
            <person name="Deshpande S."/>
            <person name="Douglass A.P."/>
            <person name="Hanson S.J."/>
            <person name="Klenk H.-P."/>
            <person name="LaButti K.M."/>
            <person name="Lapidus A."/>
            <person name="Lindquist E.A."/>
            <person name="Lipzen A.M."/>
            <person name="Meier-Kolthoff J.P."/>
            <person name="Ohm R.A."/>
            <person name="Otillar R.P."/>
            <person name="Pangilinan J.L."/>
            <person name="Peng Y."/>
            <person name="Rokas A."/>
            <person name="Rosa C.A."/>
            <person name="Scheuner C."/>
            <person name="Sibirny A.A."/>
            <person name="Slot J.C."/>
            <person name="Stielow J.B."/>
            <person name="Sun H."/>
            <person name="Kurtzman C.P."/>
            <person name="Blackwell M."/>
            <person name="Grigoriev I.V."/>
            <person name="Jeffries T.W."/>
        </authorList>
    </citation>
    <scope>NUCLEOTIDE SEQUENCE [LARGE SCALE GENOMIC DNA]</scope>
    <source>
        <strain evidence="19">NRRL Y-1626</strain>
    </source>
</reference>
<keyword evidence="19" id="KW-1185">Reference proteome</keyword>
<keyword evidence="7" id="KW-0648">Protein biosynthesis</keyword>
<comment type="catalytic activity">
    <reaction evidence="12">
        <text>tRNA(Phe) + L-phenylalanine + ATP = L-phenylalanyl-tRNA(Phe) + AMP + diphosphate + H(+)</text>
        <dbReference type="Rhea" id="RHEA:19413"/>
        <dbReference type="Rhea" id="RHEA-COMP:9668"/>
        <dbReference type="Rhea" id="RHEA-COMP:9699"/>
        <dbReference type="ChEBI" id="CHEBI:15378"/>
        <dbReference type="ChEBI" id="CHEBI:30616"/>
        <dbReference type="ChEBI" id="CHEBI:33019"/>
        <dbReference type="ChEBI" id="CHEBI:58095"/>
        <dbReference type="ChEBI" id="CHEBI:78442"/>
        <dbReference type="ChEBI" id="CHEBI:78531"/>
        <dbReference type="ChEBI" id="CHEBI:456215"/>
        <dbReference type="EC" id="6.1.1.20"/>
    </reaction>
</comment>
<evidence type="ECO:0000256" key="5">
    <source>
        <dbReference type="ARBA" id="ARBA00022741"/>
    </source>
</evidence>
<dbReference type="CDD" id="cd00496">
    <property type="entry name" value="PheRS_alpha_core"/>
    <property type="match status" value="1"/>
</dbReference>
<dbReference type="Pfam" id="PF03147">
    <property type="entry name" value="FDX-ACB"/>
    <property type="match status" value="1"/>
</dbReference>
<gene>
    <name evidence="18" type="ORF">HANVADRAFT_26936</name>
</gene>
<dbReference type="OrthoDB" id="4457at2759"/>
<evidence type="ECO:0000256" key="9">
    <source>
        <dbReference type="ARBA" id="ARBA00023128"/>
    </source>
</evidence>
<dbReference type="PANTHER" id="PTHR11538:SF41">
    <property type="entry name" value="PHENYLALANINE--TRNA LIGASE, MITOCHONDRIAL"/>
    <property type="match status" value="1"/>
</dbReference>
<dbReference type="InterPro" id="IPR006195">
    <property type="entry name" value="aa-tRNA-synth_II"/>
</dbReference>
<dbReference type="GO" id="GO:0004826">
    <property type="term" value="F:phenylalanine-tRNA ligase activity"/>
    <property type="evidence" value="ECO:0007669"/>
    <property type="project" value="UniProtKB-EC"/>
</dbReference>
<evidence type="ECO:0000256" key="4">
    <source>
        <dbReference type="ARBA" id="ARBA00022598"/>
    </source>
</evidence>
<dbReference type="SMART" id="SM00896">
    <property type="entry name" value="FDX-ACB"/>
    <property type="match status" value="1"/>
</dbReference>
<evidence type="ECO:0000256" key="12">
    <source>
        <dbReference type="ARBA" id="ARBA00049255"/>
    </source>
</evidence>
<keyword evidence="8" id="KW-0809">Transit peptide</keyword>
<dbReference type="Gene3D" id="3.30.70.380">
    <property type="entry name" value="Ferrodoxin-fold anticodon-binding domain"/>
    <property type="match status" value="1"/>
</dbReference>
<evidence type="ECO:0000256" key="14">
    <source>
        <dbReference type="ARBA" id="ARBA00073229"/>
    </source>
</evidence>
<evidence type="ECO:0000259" key="16">
    <source>
        <dbReference type="PROSITE" id="PS50862"/>
    </source>
</evidence>
<dbReference type="SUPFAM" id="SSF54991">
    <property type="entry name" value="Anticodon-binding domain of PheRS"/>
    <property type="match status" value="1"/>
</dbReference>
<dbReference type="GO" id="GO:0005759">
    <property type="term" value="C:mitochondrial matrix"/>
    <property type="evidence" value="ECO:0007669"/>
    <property type="project" value="UniProtKB-SubCell"/>
</dbReference>
<evidence type="ECO:0000313" key="19">
    <source>
        <dbReference type="Proteomes" id="UP000092321"/>
    </source>
</evidence>
<feature type="coiled-coil region" evidence="15">
    <location>
        <begin position="173"/>
        <end position="200"/>
    </location>
</feature>
<dbReference type="InterPro" id="IPR045864">
    <property type="entry name" value="aa-tRNA-synth_II/BPL/LPL"/>
</dbReference>
<feature type="domain" description="Aminoacyl-transfer RNA synthetases class-II family profile" evidence="16">
    <location>
        <begin position="146"/>
        <end position="366"/>
    </location>
</feature>
<evidence type="ECO:0000256" key="2">
    <source>
        <dbReference type="ARBA" id="ARBA00008226"/>
    </source>
</evidence>
<dbReference type="Pfam" id="PF01409">
    <property type="entry name" value="tRNA-synt_2d"/>
    <property type="match status" value="2"/>
</dbReference>
<dbReference type="PROSITE" id="PS51447">
    <property type="entry name" value="FDX_ACB"/>
    <property type="match status" value="1"/>
</dbReference>
<keyword evidence="5" id="KW-0547">Nucleotide-binding</keyword>
<evidence type="ECO:0000256" key="8">
    <source>
        <dbReference type="ARBA" id="ARBA00022946"/>
    </source>
</evidence>
<evidence type="ECO:0000259" key="17">
    <source>
        <dbReference type="PROSITE" id="PS51447"/>
    </source>
</evidence>
<dbReference type="InterPro" id="IPR004530">
    <property type="entry name" value="Phe-tRNA-synth_IIc_mito"/>
</dbReference>
<comment type="subcellular location">
    <subcellularLocation>
        <location evidence="1">Mitochondrion matrix</location>
    </subcellularLocation>
</comment>
<dbReference type="GO" id="GO:0006432">
    <property type="term" value="P:phenylalanyl-tRNA aminoacylation"/>
    <property type="evidence" value="ECO:0007669"/>
    <property type="project" value="InterPro"/>
</dbReference>
<keyword evidence="15" id="KW-0175">Coiled coil</keyword>
<comment type="function">
    <text evidence="13">Is responsible for the charging of tRNA(Phe) with phenylalanine in mitochondrial translation.</text>
</comment>
<dbReference type="EC" id="6.1.1.20" evidence="3"/>
<evidence type="ECO:0000313" key="18">
    <source>
        <dbReference type="EMBL" id="OBA25503.1"/>
    </source>
</evidence>
<dbReference type="Proteomes" id="UP000092321">
    <property type="component" value="Unassembled WGS sequence"/>
</dbReference>
<dbReference type="NCBIfam" id="TIGR00469">
    <property type="entry name" value="pheS_mito"/>
    <property type="match status" value="1"/>
</dbReference>
<keyword evidence="6" id="KW-0067">ATP-binding</keyword>
<evidence type="ECO:0000256" key="11">
    <source>
        <dbReference type="ARBA" id="ARBA00031194"/>
    </source>
</evidence>
<dbReference type="InterPro" id="IPR002319">
    <property type="entry name" value="Phenylalanyl-tRNA_Synthase"/>
</dbReference>
<evidence type="ECO:0000256" key="3">
    <source>
        <dbReference type="ARBA" id="ARBA00012814"/>
    </source>
</evidence>
<organism evidence="18 19">
    <name type="scientific">Hanseniaspora valbyensis NRRL Y-1626</name>
    <dbReference type="NCBI Taxonomy" id="766949"/>
    <lineage>
        <taxon>Eukaryota</taxon>
        <taxon>Fungi</taxon>
        <taxon>Dikarya</taxon>
        <taxon>Ascomycota</taxon>
        <taxon>Saccharomycotina</taxon>
        <taxon>Saccharomycetes</taxon>
        <taxon>Saccharomycodales</taxon>
        <taxon>Saccharomycodaceae</taxon>
        <taxon>Hanseniaspora</taxon>
    </lineage>
</organism>
<dbReference type="GO" id="GO:0005524">
    <property type="term" value="F:ATP binding"/>
    <property type="evidence" value="ECO:0007669"/>
    <property type="project" value="UniProtKB-KW"/>
</dbReference>
<keyword evidence="10 18" id="KW-0030">Aminoacyl-tRNA synthetase</keyword>
<proteinExistence type="inferred from homology"/>
<evidence type="ECO:0000256" key="1">
    <source>
        <dbReference type="ARBA" id="ARBA00004305"/>
    </source>
</evidence>
<dbReference type="FunFam" id="3.30.70.380:FF:000002">
    <property type="entry name" value="phenylalanine--tRNA ligase, mitochondrial"/>
    <property type="match status" value="1"/>
</dbReference>
<dbReference type="PROSITE" id="PS50862">
    <property type="entry name" value="AA_TRNA_LIGASE_II"/>
    <property type="match status" value="1"/>
</dbReference>